<dbReference type="AlphaFoldDB" id="A0A183AME2"/>
<dbReference type="OrthoDB" id="6284905at2759"/>
<sequence length="70" mass="7794">MQCMAYPGVINPVADALSRMLLLGNPYPEAVDLQDIATVLTGDIDIERLRKESTLLFEHPPLPSSEHKVY</sequence>
<proteinExistence type="predicted"/>
<dbReference type="WBParaSite" id="ECPE_0000814901-mRNA-1">
    <property type="protein sequence ID" value="ECPE_0000814901-mRNA-1"/>
    <property type="gene ID" value="ECPE_0000814901"/>
</dbReference>
<dbReference type="Proteomes" id="UP000272942">
    <property type="component" value="Unassembled WGS sequence"/>
</dbReference>
<organism evidence="3">
    <name type="scientific">Echinostoma caproni</name>
    <dbReference type="NCBI Taxonomy" id="27848"/>
    <lineage>
        <taxon>Eukaryota</taxon>
        <taxon>Metazoa</taxon>
        <taxon>Spiralia</taxon>
        <taxon>Lophotrochozoa</taxon>
        <taxon>Platyhelminthes</taxon>
        <taxon>Trematoda</taxon>
        <taxon>Digenea</taxon>
        <taxon>Plagiorchiida</taxon>
        <taxon>Echinostomata</taxon>
        <taxon>Echinostomatoidea</taxon>
        <taxon>Echinostomatidae</taxon>
        <taxon>Echinostoma</taxon>
    </lineage>
</organism>
<protein>
    <submittedName>
        <fullName evidence="3">AAA_6 domain-containing protein</fullName>
    </submittedName>
</protein>
<gene>
    <name evidence="1" type="ORF">ECPE_LOCUS8127</name>
</gene>
<evidence type="ECO:0000313" key="1">
    <source>
        <dbReference type="EMBL" id="VDP82816.1"/>
    </source>
</evidence>
<reference evidence="1 2" key="2">
    <citation type="submission" date="2018-11" db="EMBL/GenBank/DDBJ databases">
        <authorList>
            <consortium name="Pathogen Informatics"/>
        </authorList>
    </citation>
    <scope>NUCLEOTIDE SEQUENCE [LARGE SCALE GENOMIC DNA]</scope>
    <source>
        <strain evidence="1 2">Egypt</strain>
    </source>
</reference>
<accession>A0A183AME2</accession>
<evidence type="ECO:0000313" key="3">
    <source>
        <dbReference type="WBParaSite" id="ECPE_0000814901-mRNA-1"/>
    </source>
</evidence>
<keyword evidence="2" id="KW-1185">Reference proteome</keyword>
<dbReference type="EMBL" id="UZAN01045546">
    <property type="protein sequence ID" value="VDP82816.1"/>
    <property type="molecule type" value="Genomic_DNA"/>
</dbReference>
<reference evidence="3" key="1">
    <citation type="submission" date="2016-06" db="UniProtKB">
        <authorList>
            <consortium name="WormBaseParasite"/>
        </authorList>
    </citation>
    <scope>IDENTIFICATION</scope>
</reference>
<name>A0A183AME2_9TREM</name>
<evidence type="ECO:0000313" key="2">
    <source>
        <dbReference type="Proteomes" id="UP000272942"/>
    </source>
</evidence>